<protein>
    <recommendedName>
        <fullName evidence="4">histidine kinase</fullName>
        <ecNumber evidence="4">2.7.13.3</ecNumber>
    </recommendedName>
</protein>
<dbReference type="FunFam" id="3.40.50.300:FF:000483">
    <property type="entry name" value="Sensor histidine kinase KdpD"/>
    <property type="match status" value="1"/>
</dbReference>
<dbReference type="OrthoDB" id="9806130at2"/>
<dbReference type="EMBL" id="QQNA01000002">
    <property type="protein sequence ID" value="RDG40035.1"/>
    <property type="molecule type" value="Genomic_DNA"/>
</dbReference>
<dbReference type="InterPro" id="IPR004358">
    <property type="entry name" value="Sig_transdc_His_kin-like_C"/>
</dbReference>
<feature type="transmembrane region" description="Helical" evidence="14">
    <location>
        <begin position="379"/>
        <end position="398"/>
    </location>
</feature>
<evidence type="ECO:0000256" key="9">
    <source>
        <dbReference type="ARBA" id="ARBA00022777"/>
    </source>
</evidence>
<evidence type="ECO:0000256" key="13">
    <source>
        <dbReference type="ARBA" id="ARBA00023136"/>
    </source>
</evidence>
<feature type="transmembrane region" description="Helical" evidence="14">
    <location>
        <begin position="458"/>
        <end position="480"/>
    </location>
</feature>
<keyword evidence="5" id="KW-0597">Phosphoprotein</keyword>
<evidence type="ECO:0000256" key="7">
    <source>
        <dbReference type="ARBA" id="ARBA00022692"/>
    </source>
</evidence>
<comment type="catalytic activity">
    <reaction evidence="1">
        <text>ATP + protein L-histidine = ADP + protein N-phospho-L-histidine.</text>
        <dbReference type="EC" id="2.7.13.3"/>
    </reaction>
</comment>
<evidence type="ECO:0000259" key="15">
    <source>
        <dbReference type="PROSITE" id="PS50109"/>
    </source>
</evidence>
<dbReference type="InterPro" id="IPR052023">
    <property type="entry name" value="Histidine_kinase_KdpD"/>
</dbReference>
<dbReference type="GO" id="GO:0005886">
    <property type="term" value="C:plasma membrane"/>
    <property type="evidence" value="ECO:0007669"/>
    <property type="project" value="UniProtKB-SubCell"/>
</dbReference>
<evidence type="ECO:0000256" key="6">
    <source>
        <dbReference type="ARBA" id="ARBA00022679"/>
    </source>
</evidence>
<evidence type="ECO:0000256" key="1">
    <source>
        <dbReference type="ARBA" id="ARBA00000085"/>
    </source>
</evidence>
<reference evidence="16 17" key="1">
    <citation type="submission" date="2018-07" db="EMBL/GenBank/DDBJ databases">
        <title>Streptomyces species from bats.</title>
        <authorList>
            <person name="Dunlap C."/>
        </authorList>
    </citation>
    <scope>NUCLEOTIDE SEQUENCE [LARGE SCALE GENOMIC DNA]</scope>
    <source>
        <strain evidence="16 17">AC230</strain>
    </source>
</reference>
<evidence type="ECO:0000256" key="11">
    <source>
        <dbReference type="ARBA" id="ARBA00022989"/>
    </source>
</evidence>
<dbReference type="Gene3D" id="3.40.50.620">
    <property type="entry name" value="HUPs"/>
    <property type="match status" value="1"/>
</dbReference>
<dbReference type="GO" id="GO:0005524">
    <property type="term" value="F:ATP binding"/>
    <property type="evidence" value="ECO:0007669"/>
    <property type="project" value="UniProtKB-KW"/>
</dbReference>
<feature type="domain" description="Histidine kinase" evidence="15">
    <location>
        <begin position="621"/>
        <end position="832"/>
    </location>
</feature>
<dbReference type="InterPro" id="IPR003661">
    <property type="entry name" value="HisK_dim/P_dom"/>
</dbReference>
<dbReference type="PANTHER" id="PTHR45569">
    <property type="entry name" value="SENSOR PROTEIN KDPD"/>
    <property type="match status" value="1"/>
</dbReference>
<evidence type="ECO:0000256" key="8">
    <source>
        <dbReference type="ARBA" id="ARBA00022741"/>
    </source>
</evidence>
<comment type="caution">
    <text evidence="16">The sequence shown here is derived from an EMBL/GenBank/DDBJ whole genome shotgun (WGS) entry which is preliminary data.</text>
</comment>
<dbReference type="GO" id="GO:0005737">
    <property type="term" value="C:cytoplasm"/>
    <property type="evidence" value="ECO:0007669"/>
    <property type="project" value="UniProtKB-ARBA"/>
</dbReference>
<dbReference type="InterPro" id="IPR038318">
    <property type="entry name" value="KdpD_sf"/>
</dbReference>
<gene>
    <name evidence="16" type="ORF">DVH02_00465</name>
</gene>
<dbReference type="InterPro" id="IPR003852">
    <property type="entry name" value="Sig_transdc_His_kinase_KdpD_N"/>
</dbReference>
<dbReference type="SUPFAM" id="SSF47384">
    <property type="entry name" value="Homodimeric domain of signal transducing histidine kinase"/>
    <property type="match status" value="1"/>
</dbReference>
<feature type="transmembrane region" description="Helical" evidence="14">
    <location>
        <begin position="429"/>
        <end position="446"/>
    </location>
</feature>
<dbReference type="Gene3D" id="1.10.287.130">
    <property type="match status" value="1"/>
</dbReference>
<evidence type="ECO:0000313" key="17">
    <source>
        <dbReference type="Proteomes" id="UP000253741"/>
    </source>
</evidence>
<dbReference type="InterPro" id="IPR036097">
    <property type="entry name" value="HisK_dim/P_sf"/>
</dbReference>
<dbReference type="GO" id="GO:0000155">
    <property type="term" value="F:phosphorelay sensor kinase activity"/>
    <property type="evidence" value="ECO:0007669"/>
    <property type="project" value="InterPro"/>
</dbReference>
<evidence type="ECO:0000256" key="10">
    <source>
        <dbReference type="ARBA" id="ARBA00022840"/>
    </source>
</evidence>
<keyword evidence="9 16" id="KW-0418">Kinase</keyword>
<evidence type="ECO:0000256" key="4">
    <source>
        <dbReference type="ARBA" id="ARBA00012438"/>
    </source>
</evidence>
<dbReference type="SUPFAM" id="SSF52402">
    <property type="entry name" value="Adenine nucleotide alpha hydrolases-like"/>
    <property type="match status" value="1"/>
</dbReference>
<keyword evidence="8" id="KW-0547">Nucleotide-binding</keyword>
<dbReference type="InterPro" id="IPR036890">
    <property type="entry name" value="HATPase_C_sf"/>
</dbReference>
<dbReference type="RefSeq" id="WP_114621647.1">
    <property type="nucleotide sequence ID" value="NZ_QQNA01000002.1"/>
</dbReference>
<dbReference type="Gene3D" id="3.30.565.10">
    <property type="entry name" value="Histidine kinase-like ATPase, C-terminal domain"/>
    <property type="match status" value="1"/>
</dbReference>
<keyword evidence="10" id="KW-0067">ATP-binding</keyword>
<dbReference type="Pfam" id="PF13493">
    <property type="entry name" value="DUF4118"/>
    <property type="match status" value="1"/>
</dbReference>
<dbReference type="Proteomes" id="UP000253741">
    <property type="component" value="Unassembled WGS sequence"/>
</dbReference>
<keyword evidence="6" id="KW-0808">Transferase</keyword>
<dbReference type="CDD" id="cd00082">
    <property type="entry name" value="HisKA"/>
    <property type="match status" value="1"/>
</dbReference>
<dbReference type="SMART" id="SM00388">
    <property type="entry name" value="HisKA"/>
    <property type="match status" value="1"/>
</dbReference>
<dbReference type="FunFam" id="3.40.50.620:FF:000112">
    <property type="entry name" value="Sensor histidine kinase KdpD"/>
    <property type="match status" value="1"/>
</dbReference>
<dbReference type="PRINTS" id="PR00344">
    <property type="entry name" value="BCTRLSENSOR"/>
</dbReference>
<dbReference type="PROSITE" id="PS50109">
    <property type="entry name" value="HIS_KIN"/>
    <property type="match status" value="1"/>
</dbReference>
<dbReference type="SUPFAM" id="SSF55874">
    <property type="entry name" value="ATPase domain of HSP90 chaperone/DNA topoisomerase II/histidine kinase"/>
    <property type="match status" value="1"/>
</dbReference>
<dbReference type="InterPro" id="IPR003594">
    <property type="entry name" value="HATPase_dom"/>
</dbReference>
<accession>A0A370BL29</accession>
<evidence type="ECO:0000256" key="2">
    <source>
        <dbReference type="ARBA" id="ARBA00004141"/>
    </source>
</evidence>
<organism evidence="16 17">
    <name type="scientific">Streptomyces corynorhini</name>
    <dbReference type="NCBI Taxonomy" id="2282652"/>
    <lineage>
        <taxon>Bacteria</taxon>
        <taxon>Bacillati</taxon>
        <taxon>Actinomycetota</taxon>
        <taxon>Actinomycetes</taxon>
        <taxon>Kitasatosporales</taxon>
        <taxon>Streptomycetaceae</taxon>
        <taxon>Streptomyces</taxon>
    </lineage>
</organism>
<dbReference type="InterPro" id="IPR027417">
    <property type="entry name" value="P-loop_NTPase"/>
</dbReference>
<dbReference type="InterPro" id="IPR014729">
    <property type="entry name" value="Rossmann-like_a/b/a_fold"/>
</dbReference>
<sequence length="847" mass="91032">MGRGRLRIYLGAAPGVGKTYAMLSEAQRRVERGTDCVVGFVEHHDRPRTETMLHGLEQVPRRELEHRGARLTEMDVDAVLDRRPAVVLVDELAHTNVPGSRNAKRWQDVETLLKAGIEVVSTVNIQHLESLGDVVESITGVRQRETVPDEMVRRADQIELVDMSPQALRRRMAHGNVYKPDKVDAALSHYFRPGNLTALRELALLWVADRVDEYLQQYRGEHDIRTTWQARERIVVGLTGGPEGRTLLRRAARMAAKGSGSEILAVYIARSDGLTAASPKEIAVQRKLVEDLGGTFHHVIGDDIPAALLAFARGVNATQIVLGSSRRKSWQYVFGPGVGTTVARESGPDLDVHIVTHEEAAKGRGLPVARGARLGRSRIISGWLAGVVAPVLLSLMLAELSNTLGLANDVLLFLFLTVLAALLGGLRPALASAAVGSLLLNFYFTPPSHTLTVQDPKNLVAIVIFFAVAVSVASVVDLAARRTHQASRLRAESEILSFLAGSVLRGETALDALLERVRETFSMESVALLERESDVEPWTRAGSVGPQPVDRPEAADVDMPVGDHMALALSGRVLPAEDRRVLAAFATQAAVVLDRQRLVGEAEQARALAEGNRIRTALLAAVSHDLRTPLAGIKAAVTSLRSDDVDWSEEDRAELLEGIEHGSDRLDHLVGNLLDMSRLQTGTVTPLMREIDLDEVVPMALGGVPEGSVELDIPESLPMVAVDPGLLERAVANIVENAVKYSPDGRPVTVAASALGARVEVRVVDRGPGVPDDAKDRIFEPFQRHGDAPRGAGVGLGLAVARGFVDAMGGTLAAEDTPGGGLTMVLNLGAASGRAPGRTESPARLIT</sequence>
<dbReference type="Pfam" id="PF00512">
    <property type="entry name" value="HisKA"/>
    <property type="match status" value="1"/>
</dbReference>
<dbReference type="EC" id="2.7.13.3" evidence="4"/>
<dbReference type="CDD" id="cd00075">
    <property type="entry name" value="HATPase"/>
    <property type="match status" value="1"/>
</dbReference>
<evidence type="ECO:0000256" key="3">
    <source>
        <dbReference type="ARBA" id="ARBA00004236"/>
    </source>
</evidence>
<evidence type="ECO:0000256" key="5">
    <source>
        <dbReference type="ARBA" id="ARBA00022553"/>
    </source>
</evidence>
<dbReference type="Pfam" id="PF02518">
    <property type="entry name" value="HATPase_c"/>
    <property type="match status" value="1"/>
</dbReference>
<dbReference type="PANTHER" id="PTHR45569:SF1">
    <property type="entry name" value="SENSOR PROTEIN KDPD"/>
    <property type="match status" value="1"/>
</dbReference>
<dbReference type="Gene3D" id="3.40.50.300">
    <property type="entry name" value="P-loop containing nucleotide triphosphate hydrolases"/>
    <property type="match status" value="1"/>
</dbReference>
<proteinExistence type="predicted"/>
<dbReference type="InterPro" id="IPR005467">
    <property type="entry name" value="His_kinase_dom"/>
</dbReference>
<dbReference type="Gene3D" id="1.20.120.620">
    <property type="entry name" value="Backbone structure of the membrane domain of e. Coli histidine kinase receptor kdpd"/>
    <property type="match status" value="1"/>
</dbReference>
<keyword evidence="13 14" id="KW-0472">Membrane</keyword>
<name>A0A370BL29_9ACTN</name>
<dbReference type="AlphaFoldDB" id="A0A370BL29"/>
<keyword evidence="12" id="KW-0902">Two-component regulatory system</keyword>
<dbReference type="InterPro" id="IPR006016">
    <property type="entry name" value="UspA"/>
</dbReference>
<dbReference type="Pfam" id="PF00582">
    <property type="entry name" value="Usp"/>
    <property type="match status" value="1"/>
</dbReference>
<evidence type="ECO:0000313" key="16">
    <source>
        <dbReference type="EMBL" id="RDG40035.1"/>
    </source>
</evidence>
<evidence type="ECO:0000256" key="14">
    <source>
        <dbReference type="SAM" id="Phobius"/>
    </source>
</evidence>
<keyword evidence="11 14" id="KW-1133">Transmembrane helix</keyword>
<dbReference type="FunFam" id="1.10.287.130:FF:000021">
    <property type="entry name" value="Sensor histidine kinase KdpD"/>
    <property type="match status" value="1"/>
</dbReference>
<keyword evidence="7 14" id="KW-0812">Transmembrane</keyword>
<dbReference type="InterPro" id="IPR025201">
    <property type="entry name" value="KdpD_TM"/>
</dbReference>
<evidence type="ECO:0000256" key="12">
    <source>
        <dbReference type="ARBA" id="ARBA00023012"/>
    </source>
</evidence>
<dbReference type="Pfam" id="PF02702">
    <property type="entry name" value="KdpD"/>
    <property type="match status" value="1"/>
</dbReference>
<dbReference type="SMART" id="SM00387">
    <property type="entry name" value="HATPase_c"/>
    <property type="match status" value="1"/>
</dbReference>
<keyword evidence="17" id="KW-1185">Reference proteome</keyword>
<comment type="subcellular location">
    <subcellularLocation>
        <location evidence="3">Cell membrane</location>
    </subcellularLocation>
    <subcellularLocation>
        <location evidence="2">Membrane</location>
        <topology evidence="2">Multi-pass membrane protein</topology>
    </subcellularLocation>
</comment>